<evidence type="ECO:0000313" key="4">
    <source>
        <dbReference type="EMBL" id="PIK41336.1"/>
    </source>
</evidence>
<evidence type="ECO:0000256" key="1">
    <source>
        <dbReference type="ARBA" id="ARBA00022801"/>
    </source>
</evidence>
<dbReference type="GO" id="GO:0005525">
    <property type="term" value="F:GTP binding"/>
    <property type="evidence" value="ECO:0007669"/>
    <property type="project" value="InterPro"/>
</dbReference>
<feature type="region of interest" description="Disordered" evidence="2">
    <location>
        <begin position="376"/>
        <end position="406"/>
    </location>
</feature>
<name>A0A2G8K003_STIJA</name>
<dbReference type="InterPro" id="IPR027417">
    <property type="entry name" value="P-loop_NTPase"/>
</dbReference>
<dbReference type="InterPro" id="IPR036543">
    <property type="entry name" value="Guanylate-bd_C_sf"/>
</dbReference>
<dbReference type="InterPro" id="IPR015894">
    <property type="entry name" value="Guanylate-bd_N"/>
</dbReference>
<comment type="caution">
    <text evidence="4">The sequence shown here is derived from an EMBL/GenBank/DDBJ whole genome shotgun (WGS) entry which is preliminary data.</text>
</comment>
<proteinExistence type="predicted"/>
<keyword evidence="5" id="KW-1185">Reference proteome</keyword>
<dbReference type="EMBL" id="MRZV01001028">
    <property type="protein sequence ID" value="PIK41336.1"/>
    <property type="molecule type" value="Genomic_DNA"/>
</dbReference>
<dbReference type="SUPFAM" id="SSF52540">
    <property type="entry name" value="P-loop containing nucleoside triphosphate hydrolases"/>
    <property type="match status" value="1"/>
</dbReference>
<feature type="compositionally biased region" description="Basic and acidic residues" evidence="2">
    <location>
        <begin position="376"/>
        <end position="389"/>
    </location>
</feature>
<dbReference type="Gene3D" id="3.40.50.300">
    <property type="entry name" value="P-loop containing nucleotide triphosphate hydrolases"/>
    <property type="match status" value="1"/>
</dbReference>
<dbReference type="Proteomes" id="UP000230750">
    <property type="component" value="Unassembled WGS sequence"/>
</dbReference>
<protein>
    <recommendedName>
        <fullName evidence="3">Guanylate-binding protein N-terminal domain-containing protein</fullName>
    </recommendedName>
</protein>
<dbReference type="PANTHER" id="PTHR10751">
    <property type="entry name" value="GUANYLATE BINDING PROTEIN"/>
    <property type="match status" value="1"/>
</dbReference>
<dbReference type="SUPFAM" id="SSF48340">
    <property type="entry name" value="Interferon-induced guanylate-binding protein 1 (GBP1), C-terminal domain"/>
    <property type="match status" value="1"/>
</dbReference>
<dbReference type="AlphaFoldDB" id="A0A2G8K003"/>
<gene>
    <name evidence="4" type="ORF">BSL78_21814</name>
</gene>
<dbReference type="Pfam" id="PF02263">
    <property type="entry name" value="GBP"/>
    <property type="match status" value="1"/>
</dbReference>
<sequence length="645" mass="72670">MSVSNKKDSFSNAVPLCLPNNYTWDSVTKKISVDKTKPRKTLTVCMEGLELLQRLKDQLLVVLCIAGPARSGKSFFASQLQEDVTFDVGHGAGSHTTGIWIGVGARPIRIGNDEARVVILDAEGLGGVNTDSSNTDAKWEHKIFSLCVLLSSYVIYNSKGPPNYDELDKLGFIAEFSSSILRERQVDVKEPQGTTKQPPREDFGQFGPDFLWLFRDVLFKPDLNGKPCTWTTFVYNTLLVHKPNEPDRNNIRKSISSTFRTIHATDLPPPTLDSNAVKSLLAEENKDKINPLFFSTIAKVVKQIWSSVQIKTIKGSKLTGQQLIDILSHVVNSVNSECDKLDVTSMWDSIVNAEMQNYIQSALDLYKEKMGQTKLPEKEETYLKRHESTKSSSKGQRSESGTSEKEAQLLRDQKIDIMRTESLIDAEQQSCELFEKSLKEALQGEPLTLSELNALKGSCINGCFNNFRKASCDDVDCIHCIKFKQRLHQKVESIFKECSSECYDKSAKACQCLINELITRMLLPFVVTIDAHNYSDFRKLKDEILAQYEIEAKGPAKKDFMGTCTKAIDMQKEGIQLLIIQSALKSVYCKYTQTLNQTAKSDPCEDEELDRRQALKYRDITSAFRVKCEGIDKSKVEPYQLNLET</sequence>
<feature type="domain" description="Guanylate-binding protein N-terminal" evidence="3">
    <location>
        <begin position="41"/>
        <end position="312"/>
    </location>
</feature>
<dbReference type="GO" id="GO:0003924">
    <property type="term" value="F:GTPase activity"/>
    <property type="evidence" value="ECO:0007669"/>
    <property type="project" value="InterPro"/>
</dbReference>
<accession>A0A2G8K003</accession>
<organism evidence="4 5">
    <name type="scientific">Stichopus japonicus</name>
    <name type="common">Sea cucumber</name>
    <dbReference type="NCBI Taxonomy" id="307972"/>
    <lineage>
        <taxon>Eukaryota</taxon>
        <taxon>Metazoa</taxon>
        <taxon>Echinodermata</taxon>
        <taxon>Eleutherozoa</taxon>
        <taxon>Echinozoa</taxon>
        <taxon>Holothuroidea</taxon>
        <taxon>Aspidochirotacea</taxon>
        <taxon>Aspidochirotida</taxon>
        <taxon>Stichopodidae</taxon>
        <taxon>Apostichopus</taxon>
    </lineage>
</organism>
<evidence type="ECO:0000256" key="2">
    <source>
        <dbReference type="SAM" id="MobiDB-lite"/>
    </source>
</evidence>
<keyword evidence="1" id="KW-0378">Hydrolase</keyword>
<evidence type="ECO:0000259" key="3">
    <source>
        <dbReference type="Pfam" id="PF02263"/>
    </source>
</evidence>
<feature type="compositionally biased region" description="Polar residues" evidence="2">
    <location>
        <begin position="390"/>
        <end position="401"/>
    </location>
</feature>
<reference evidence="4 5" key="1">
    <citation type="journal article" date="2017" name="PLoS Biol.">
        <title>The sea cucumber genome provides insights into morphological evolution and visceral regeneration.</title>
        <authorList>
            <person name="Zhang X."/>
            <person name="Sun L."/>
            <person name="Yuan J."/>
            <person name="Sun Y."/>
            <person name="Gao Y."/>
            <person name="Zhang L."/>
            <person name="Li S."/>
            <person name="Dai H."/>
            <person name="Hamel J.F."/>
            <person name="Liu C."/>
            <person name="Yu Y."/>
            <person name="Liu S."/>
            <person name="Lin W."/>
            <person name="Guo K."/>
            <person name="Jin S."/>
            <person name="Xu P."/>
            <person name="Storey K.B."/>
            <person name="Huan P."/>
            <person name="Zhang T."/>
            <person name="Zhou Y."/>
            <person name="Zhang J."/>
            <person name="Lin C."/>
            <person name="Li X."/>
            <person name="Xing L."/>
            <person name="Huo D."/>
            <person name="Sun M."/>
            <person name="Wang L."/>
            <person name="Mercier A."/>
            <person name="Li F."/>
            <person name="Yang H."/>
            <person name="Xiang J."/>
        </authorList>
    </citation>
    <scope>NUCLEOTIDE SEQUENCE [LARGE SCALE GENOMIC DNA]</scope>
    <source>
        <strain evidence="4">Shaxun</strain>
        <tissue evidence="4">Muscle</tissue>
    </source>
</reference>
<dbReference type="OrthoDB" id="2135133at2759"/>
<evidence type="ECO:0000313" key="5">
    <source>
        <dbReference type="Proteomes" id="UP000230750"/>
    </source>
</evidence>